<dbReference type="Gene3D" id="3.10.580.10">
    <property type="entry name" value="CBS-domain"/>
    <property type="match status" value="1"/>
</dbReference>
<evidence type="ECO:0000313" key="4">
    <source>
        <dbReference type="EMBL" id="AEG60433.1"/>
    </source>
</evidence>
<sequence>MMTVGCVYRILDTTPNLINQNATNQEVIDTLIQKGSPFMHSIYVVDDDERLTGIITLQIVLDSIMLRLGYTPQNIKITETLFKYSIFGSAKDIMKHALGIYVKKETSLEEALKLMADYKLSQLPVINDDRKVIGDLNIFEVLKHIY</sequence>
<dbReference type="PANTHER" id="PTHR43080:SF2">
    <property type="entry name" value="CBS DOMAIN-CONTAINING PROTEIN"/>
    <property type="match status" value="1"/>
</dbReference>
<dbReference type="InterPro" id="IPR046342">
    <property type="entry name" value="CBS_dom_sf"/>
</dbReference>
<dbReference type="KEGG" id="dru:Desru_2183"/>
<dbReference type="RefSeq" id="WP_013842193.1">
    <property type="nucleotide sequence ID" value="NC_015589.1"/>
</dbReference>
<dbReference type="SUPFAM" id="SSF54631">
    <property type="entry name" value="CBS-domain pair"/>
    <property type="match status" value="1"/>
</dbReference>
<dbReference type="eggNOG" id="COG0517">
    <property type="taxonomic scope" value="Bacteria"/>
</dbReference>
<dbReference type="OrthoDB" id="9790355at2"/>
<dbReference type="Proteomes" id="UP000009234">
    <property type="component" value="Chromosome"/>
</dbReference>
<organism evidence="4 5">
    <name type="scientific">Desulforamulus ruminis (strain ATCC 23193 / DSM 2154 / NCIMB 8452 / DL)</name>
    <name type="common">Desulfotomaculum ruminis</name>
    <dbReference type="NCBI Taxonomy" id="696281"/>
    <lineage>
        <taxon>Bacteria</taxon>
        <taxon>Bacillati</taxon>
        <taxon>Bacillota</taxon>
        <taxon>Clostridia</taxon>
        <taxon>Eubacteriales</taxon>
        <taxon>Peptococcaceae</taxon>
        <taxon>Desulforamulus</taxon>
    </lineage>
</organism>
<dbReference type="EMBL" id="CP002780">
    <property type="protein sequence ID" value="AEG60433.1"/>
    <property type="molecule type" value="Genomic_DNA"/>
</dbReference>
<dbReference type="PANTHER" id="PTHR43080">
    <property type="entry name" value="CBS DOMAIN-CONTAINING PROTEIN CBSX3, MITOCHONDRIAL"/>
    <property type="match status" value="1"/>
</dbReference>
<evidence type="ECO:0000259" key="3">
    <source>
        <dbReference type="PROSITE" id="PS51371"/>
    </source>
</evidence>
<accession>F6DKQ8</accession>
<reference evidence="4 5" key="2">
    <citation type="journal article" date="2012" name="Stand. Genomic Sci.">
        <title>Complete genome sequence of the sulfate-reducing firmicute Desulfotomaculum ruminis type strain (DL(T)).</title>
        <authorList>
            <person name="Spring S."/>
            <person name="Visser M."/>
            <person name="Lu M."/>
            <person name="Copeland A."/>
            <person name="Lapidus A."/>
            <person name="Lucas S."/>
            <person name="Cheng J.F."/>
            <person name="Han C."/>
            <person name="Tapia R."/>
            <person name="Goodwin L.A."/>
            <person name="Pitluck S."/>
            <person name="Ivanova N."/>
            <person name="Land M."/>
            <person name="Hauser L."/>
            <person name="Larimer F."/>
            <person name="Rohde M."/>
            <person name="Goker M."/>
            <person name="Detter J.C."/>
            <person name="Kyrpides N.C."/>
            <person name="Woyke T."/>
            <person name="Schaap P.J."/>
            <person name="Plugge C.M."/>
            <person name="Muyzer G."/>
            <person name="Kuever J."/>
            <person name="Pereira I.A."/>
            <person name="Parshina S.N."/>
            <person name="Bernier-Latmani R."/>
            <person name="Stams A.J."/>
            <person name="Klenk H.P."/>
        </authorList>
    </citation>
    <scope>NUCLEOTIDE SEQUENCE [LARGE SCALE GENOMIC DNA]</scope>
    <source>
        <strain evidence="5">ATCC 23193 / DSM 2154 / NCIB 8452 / DL</strain>
    </source>
</reference>
<proteinExistence type="predicted"/>
<evidence type="ECO:0000313" key="5">
    <source>
        <dbReference type="Proteomes" id="UP000009234"/>
    </source>
</evidence>
<evidence type="ECO:0000256" key="2">
    <source>
        <dbReference type="PROSITE-ProRule" id="PRU00703"/>
    </source>
</evidence>
<name>F6DKQ8_DESRL</name>
<dbReference type="SMART" id="SM00116">
    <property type="entry name" value="CBS"/>
    <property type="match status" value="2"/>
</dbReference>
<dbReference type="AlphaFoldDB" id="F6DKQ8"/>
<dbReference type="PROSITE" id="PS51371">
    <property type="entry name" value="CBS"/>
    <property type="match status" value="1"/>
</dbReference>
<reference evidence="5" key="1">
    <citation type="submission" date="2011-05" db="EMBL/GenBank/DDBJ databases">
        <title>Complete sequence of Desulfotomaculum ruminis DSM 2154.</title>
        <authorList>
            <person name="Lucas S."/>
            <person name="Copeland A."/>
            <person name="Lapidus A."/>
            <person name="Cheng J.-F."/>
            <person name="Goodwin L."/>
            <person name="Pitluck S."/>
            <person name="Lu M."/>
            <person name="Detter J.C."/>
            <person name="Han C."/>
            <person name="Tapia R."/>
            <person name="Land M."/>
            <person name="Hauser L."/>
            <person name="Kyrpides N."/>
            <person name="Ivanova N."/>
            <person name="Mikhailova N."/>
            <person name="Pagani I."/>
            <person name="Stams A.J.M."/>
            <person name="Plugge C.M."/>
            <person name="Muyzer G."/>
            <person name="Kuever J."/>
            <person name="Parshina S.N."/>
            <person name="Ivanova A.E."/>
            <person name="Nazina T.N."/>
            <person name="Brambilla E."/>
            <person name="Spring S."/>
            <person name="Klenk H.-P."/>
            <person name="Woyke T."/>
        </authorList>
    </citation>
    <scope>NUCLEOTIDE SEQUENCE [LARGE SCALE GENOMIC DNA]</scope>
    <source>
        <strain evidence="5">ATCC 23193 / DSM 2154 / NCIB 8452 / DL</strain>
    </source>
</reference>
<protein>
    <submittedName>
        <fullName evidence="4">CBS domain containing protein</fullName>
    </submittedName>
</protein>
<dbReference type="HOGENOM" id="CLU_1774413_0_0_9"/>
<keyword evidence="5" id="KW-1185">Reference proteome</keyword>
<gene>
    <name evidence="4" type="ordered locus">Desru_2183</name>
</gene>
<feature type="domain" description="CBS" evidence="3">
    <location>
        <begin position="94"/>
        <end position="146"/>
    </location>
</feature>
<keyword evidence="1 2" id="KW-0129">CBS domain</keyword>
<dbReference type="InterPro" id="IPR051257">
    <property type="entry name" value="Diverse_CBS-Domain"/>
</dbReference>
<dbReference type="Pfam" id="PF00571">
    <property type="entry name" value="CBS"/>
    <property type="match status" value="2"/>
</dbReference>
<evidence type="ECO:0000256" key="1">
    <source>
        <dbReference type="ARBA" id="ARBA00023122"/>
    </source>
</evidence>
<dbReference type="InterPro" id="IPR000644">
    <property type="entry name" value="CBS_dom"/>
</dbReference>